<dbReference type="SUPFAM" id="SSF69593">
    <property type="entry name" value="Glycerol-3-phosphate (1)-acyltransferase"/>
    <property type="match status" value="1"/>
</dbReference>
<dbReference type="PANTHER" id="PTHR10434:SF64">
    <property type="entry name" value="1-ACYL-SN-GLYCEROL-3-PHOSPHATE ACYLTRANSFERASE-RELATED"/>
    <property type="match status" value="1"/>
</dbReference>
<dbReference type="CDD" id="cd07989">
    <property type="entry name" value="LPLAT_AGPAT-like"/>
    <property type="match status" value="1"/>
</dbReference>
<reference evidence="10 11" key="1">
    <citation type="submission" date="2016-06" db="EMBL/GenBank/DDBJ databases">
        <authorList>
            <person name="Kjaerup R.B."/>
            <person name="Dalgaard T.S."/>
            <person name="Juul-Madsen H.R."/>
        </authorList>
    </citation>
    <scope>NUCLEOTIDE SEQUENCE [LARGE SCALE GENOMIC DNA]</scope>
    <source>
        <strain evidence="10 11">373-A1</strain>
    </source>
</reference>
<keyword evidence="11" id="KW-1185">Reference proteome</keyword>
<dbReference type="GO" id="GO:0003841">
    <property type="term" value="F:1-acylglycerol-3-phosphate O-acyltransferase activity"/>
    <property type="evidence" value="ECO:0007669"/>
    <property type="project" value="UniProtKB-UniRule"/>
</dbReference>
<dbReference type="EMBL" id="MAPZ01000028">
    <property type="protein sequence ID" value="OBY09652.1"/>
    <property type="molecule type" value="Genomic_DNA"/>
</dbReference>
<dbReference type="Pfam" id="PF01553">
    <property type="entry name" value="Acyltransferase"/>
    <property type="match status" value="1"/>
</dbReference>
<dbReference type="RefSeq" id="WP_055185005.1">
    <property type="nucleotide sequence ID" value="NZ_CAXSZC010000015.1"/>
</dbReference>
<dbReference type="Proteomes" id="UP000092714">
    <property type="component" value="Unassembled WGS sequence"/>
</dbReference>
<evidence type="ECO:0000256" key="5">
    <source>
        <dbReference type="ARBA" id="ARBA00023098"/>
    </source>
</evidence>
<comment type="similarity">
    <text evidence="2 7">Belongs to the 1-acyl-sn-glycerol-3-phosphate acyltransferase family.</text>
</comment>
<dbReference type="InterPro" id="IPR004552">
    <property type="entry name" value="AGP_acyltrans"/>
</dbReference>
<feature type="domain" description="Phospholipid/glycerol acyltransferase" evidence="9">
    <location>
        <begin position="74"/>
        <end position="188"/>
    </location>
</feature>
<evidence type="ECO:0000256" key="1">
    <source>
        <dbReference type="ARBA" id="ARBA00005189"/>
    </source>
</evidence>
<keyword evidence="8" id="KW-1133">Transmembrane helix</keyword>
<keyword evidence="6 7" id="KW-0012">Acyltransferase</keyword>
<evidence type="ECO:0000256" key="8">
    <source>
        <dbReference type="SAM" id="Phobius"/>
    </source>
</evidence>
<evidence type="ECO:0000313" key="11">
    <source>
        <dbReference type="Proteomes" id="UP000092714"/>
    </source>
</evidence>
<dbReference type="EC" id="2.3.1.51" evidence="7"/>
<keyword evidence="7" id="KW-1208">Phospholipid metabolism</keyword>
<name>A0A174HFU5_9CLOT</name>
<keyword evidence="5 7" id="KW-0443">Lipid metabolism</keyword>
<evidence type="ECO:0000313" key="10">
    <source>
        <dbReference type="EMBL" id="OBY09652.1"/>
    </source>
</evidence>
<comment type="catalytic activity">
    <reaction evidence="7">
        <text>a 1-acyl-sn-glycero-3-phosphate + an acyl-CoA = a 1,2-diacyl-sn-glycero-3-phosphate + CoA</text>
        <dbReference type="Rhea" id="RHEA:19709"/>
        <dbReference type="ChEBI" id="CHEBI:57287"/>
        <dbReference type="ChEBI" id="CHEBI:57970"/>
        <dbReference type="ChEBI" id="CHEBI:58342"/>
        <dbReference type="ChEBI" id="CHEBI:58608"/>
        <dbReference type="EC" id="2.3.1.51"/>
    </reaction>
</comment>
<organism evidence="10 11">
    <name type="scientific">Clostridium paraputrificum</name>
    <dbReference type="NCBI Taxonomy" id="29363"/>
    <lineage>
        <taxon>Bacteria</taxon>
        <taxon>Bacillati</taxon>
        <taxon>Bacillota</taxon>
        <taxon>Clostridia</taxon>
        <taxon>Eubacteriales</taxon>
        <taxon>Clostridiaceae</taxon>
        <taxon>Clostridium</taxon>
    </lineage>
</organism>
<gene>
    <name evidence="10" type="ORF">CP373A1_15055</name>
</gene>
<comment type="caution">
    <text evidence="10">The sequence shown here is derived from an EMBL/GenBank/DDBJ whole genome shotgun (WGS) entry which is preliminary data.</text>
</comment>
<evidence type="ECO:0000256" key="3">
    <source>
        <dbReference type="ARBA" id="ARBA00022516"/>
    </source>
</evidence>
<keyword evidence="3 7" id="KW-0444">Lipid biosynthesis</keyword>
<evidence type="ECO:0000256" key="7">
    <source>
        <dbReference type="RuleBase" id="RU361267"/>
    </source>
</evidence>
<keyword evidence="4 7" id="KW-0808">Transferase</keyword>
<feature type="transmembrane region" description="Helical" evidence="8">
    <location>
        <begin position="6"/>
        <end position="25"/>
    </location>
</feature>
<sequence>MIRTILFYPAVVLSLFVSLLALIRIKYLELRGKTKEKIIFIHKVTRGWARFVMKMSGAEITVKGLENIPDDQTVLFMANHQSFFDIPLLMSVIDVPKGFIAKKELENWPGISTWMRYIRCIFMDRANLRKSAEAIVEGINILKSGYSMVIFPEGTRSKGGEPHEFKSGSFKLALKPKVPIVPITINGTYKLLERNGNKIKADKVEVIIHPAIDTKSLSKEESSSLPEKVESIILSPLK</sequence>
<evidence type="ECO:0000259" key="9">
    <source>
        <dbReference type="SMART" id="SM00563"/>
    </source>
</evidence>
<dbReference type="GO" id="GO:0016020">
    <property type="term" value="C:membrane"/>
    <property type="evidence" value="ECO:0007669"/>
    <property type="project" value="InterPro"/>
</dbReference>
<protein>
    <recommendedName>
        <fullName evidence="7">1-acyl-sn-glycerol-3-phosphate acyltransferase</fullName>
        <ecNumber evidence="7">2.3.1.51</ecNumber>
    </recommendedName>
</protein>
<comment type="domain">
    <text evidence="7">The HXXXXD motif is essential for acyltransferase activity and may constitute the binding site for the phosphate moiety of the glycerol-3-phosphate.</text>
</comment>
<dbReference type="InterPro" id="IPR002123">
    <property type="entry name" value="Plipid/glycerol_acylTrfase"/>
</dbReference>
<dbReference type="GO" id="GO:0006654">
    <property type="term" value="P:phosphatidic acid biosynthetic process"/>
    <property type="evidence" value="ECO:0007669"/>
    <property type="project" value="TreeGrafter"/>
</dbReference>
<keyword evidence="8" id="KW-0812">Transmembrane</keyword>
<dbReference type="NCBIfam" id="TIGR00530">
    <property type="entry name" value="AGP_acyltrn"/>
    <property type="match status" value="1"/>
</dbReference>
<dbReference type="AlphaFoldDB" id="A0A174HFU5"/>
<dbReference type="SMART" id="SM00563">
    <property type="entry name" value="PlsC"/>
    <property type="match status" value="1"/>
</dbReference>
<accession>A0A174HFU5</accession>
<keyword evidence="7" id="KW-0594">Phospholipid biosynthesis</keyword>
<evidence type="ECO:0000256" key="2">
    <source>
        <dbReference type="ARBA" id="ARBA00008655"/>
    </source>
</evidence>
<evidence type="ECO:0000256" key="6">
    <source>
        <dbReference type="ARBA" id="ARBA00023315"/>
    </source>
</evidence>
<comment type="pathway">
    <text evidence="1">Lipid metabolism.</text>
</comment>
<dbReference type="OrthoDB" id="9803035at2"/>
<proteinExistence type="inferred from homology"/>
<dbReference type="PANTHER" id="PTHR10434">
    <property type="entry name" value="1-ACYL-SN-GLYCEROL-3-PHOSPHATE ACYLTRANSFERASE"/>
    <property type="match status" value="1"/>
</dbReference>
<evidence type="ECO:0000256" key="4">
    <source>
        <dbReference type="ARBA" id="ARBA00022679"/>
    </source>
</evidence>
<dbReference type="eggNOG" id="COG0204">
    <property type="taxonomic scope" value="Bacteria"/>
</dbReference>
<keyword evidence="8" id="KW-0472">Membrane</keyword>